<gene>
    <name evidence="1" type="ORF">MJO28_016200</name>
</gene>
<keyword evidence="2" id="KW-1185">Reference proteome</keyword>
<organism evidence="1 2">
    <name type="scientific">Puccinia striiformis f. sp. tritici</name>
    <dbReference type="NCBI Taxonomy" id="168172"/>
    <lineage>
        <taxon>Eukaryota</taxon>
        <taxon>Fungi</taxon>
        <taxon>Dikarya</taxon>
        <taxon>Basidiomycota</taxon>
        <taxon>Pucciniomycotina</taxon>
        <taxon>Pucciniomycetes</taxon>
        <taxon>Pucciniales</taxon>
        <taxon>Pucciniaceae</taxon>
        <taxon>Puccinia</taxon>
    </lineage>
</organism>
<comment type="caution">
    <text evidence="1">The sequence shown here is derived from an EMBL/GenBank/DDBJ whole genome shotgun (WGS) entry which is preliminary data.</text>
</comment>
<name>A0ACC0DMF5_9BASI</name>
<evidence type="ECO:0000313" key="2">
    <source>
        <dbReference type="Proteomes" id="UP001060170"/>
    </source>
</evidence>
<proteinExistence type="predicted"/>
<reference evidence="1 2" key="3">
    <citation type="journal article" date="2022" name="Microbiol. Spectr.">
        <title>Folding features and dynamics of 3D genome architecture in plant fungal pathogens.</title>
        <authorList>
            <person name="Xia C."/>
        </authorList>
    </citation>
    <scope>NUCLEOTIDE SEQUENCE [LARGE SCALE GENOMIC DNA]</scope>
    <source>
        <strain evidence="1 2">93-210</strain>
    </source>
</reference>
<accession>A0ACC0DMF5</accession>
<protein>
    <submittedName>
        <fullName evidence="1">Uncharacterized protein</fullName>
    </submittedName>
</protein>
<dbReference type="Proteomes" id="UP001060170">
    <property type="component" value="Chromosome 18"/>
</dbReference>
<sequence>MYDSDPTSGPVEEIEERVRLQGQLVIDGFTKLMTKYDHRAFVRPDQAAIQEVTSTLSIDERNPNEALLDRLISYLLPLLARQLSTVPQLLDPEGLRKEPRARLQLIDQFQPELDHTMSQIASIMAFVSPQPLHSSDRADDQHLKRFKSFRTNDLNDNVSEIRNQVSSICRSACVHLEQLDLSLVSIFMDDSYPAVYQDLIAGTLDYIDFTIKCLDKSELNAAEKHWEGWIHQINFELDRSIVSVVSSTALYHLHNEDTRFGRELVIHLTELVIPIIKLSRLFFNKLSRRGMNSKPLASSTGMNSQQIRCLSESAHAVWMTIAELLNLLDKANKAPEADPVYTWGITQEIKNLASQFEAPLLIAVLYLVPLIPERDPDHNYYRDWFATWNTQMVLATNRFLHVARSTDRIPS</sequence>
<evidence type="ECO:0000313" key="1">
    <source>
        <dbReference type="EMBL" id="KAI7935329.1"/>
    </source>
</evidence>
<reference evidence="2" key="1">
    <citation type="journal article" date="2018" name="BMC Genomics">
        <title>Genomic insights into host adaptation between the wheat stripe rust pathogen (Puccinia striiformis f. sp. tritici) and the barley stripe rust pathogen (Puccinia striiformis f. sp. hordei).</title>
        <authorList>
            <person name="Xia C."/>
            <person name="Wang M."/>
            <person name="Yin C."/>
            <person name="Cornejo O.E."/>
            <person name="Hulbert S.H."/>
            <person name="Chen X."/>
        </authorList>
    </citation>
    <scope>NUCLEOTIDE SEQUENCE [LARGE SCALE GENOMIC DNA]</scope>
    <source>
        <strain evidence="2">93-210</strain>
    </source>
</reference>
<reference evidence="2" key="2">
    <citation type="journal article" date="2018" name="Mol. Plant Microbe Interact.">
        <title>Genome sequence resources for the wheat stripe rust pathogen (Puccinia striiformis f. sp. tritici) and the barley stripe rust pathogen (Puccinia striiformis f. sp. hordei).</title>
        <authorList>
            <person name="Xia C."/>
            <person name="Wang M."/>
            <person name="Yin C."/>
            <person name="Cornejo O.E."/>
            <person name="Hulbert S.H."/>
            <person name="Chen X."/>
        </authorList>
    </citation>
    <scope>NUCLEOTIDE SEQUENCE [LARGE SCALE GENOMIC DNA]</scope>
    <source>
        <strain evidence="2">93-210</strain>
    </source>
</reference>
<dbReference type="EMBL" id="CM045882">
    <property type="protein sequence ID" value="KAI7935329.1"/>
    <property type="molecule type" value="Genomic_DNA"/>
</dbReference>